<dbReference type="Gene3D" id="1.10.20.10">
    <property type="entry name" value="Histone, subunit A"/>
    <property type="match status" value="1"/>
</dbReference>
<dbReference type="PANTHER" id="PTHR10252">
    <property type="entry name" value="HISTONE-LIKE TRANSCRIPTION FACTOR CCAAT-RELATED"/>
    <property type="match status" value="1"/>
</dbReference>
<dbReference type="Pfam" id="PF00808">
    <property type="entry name" value="CBFD_NFYB_HMF"/>
    <property type="match status" value="1"/>
</dbReference>
<dbReference type="EMBL" id="CAJFDH010000001">
    <property type="protein sequence ID" value="CAD5206046.1"/>
    <property type="molecule type" value="Genomic_DNA"/>
</dbReference>
<keyword evidence="5" id="KW-1185">Reference proteome</keyword>
<dbReference type="AlphaFoldDB" id="A0A811JRZ8"/>
<comment type="caution">
    <text evidence="4">The sequence shown here is derived from an EMBL/GenBank/DDBJ whole genome shotgun (WGS) entry which is preliminary data.</text>
</comment>
<dbReference type="SUPFAM" id="SSF47113">
    <property type="entry name" value="Histone-fold"/>
    <property type="match status" value="1"/>
</dbReference>
<feature type="domain" description="Transcription factor CBF/NF-Y/archaeal histone" evidence="3">
    <location>
        <begin position="17"/>
        <end position="77"/>
    </location>
</feature>
<dbReference type="GO" id="GO:0006261">
    <property type="term" value="P:DNA-templated DNA replication"/>
    <property type="evidence" value="ECO:0007669"/>
    <property type="project" value="TreeGrafter"/>
</dbReference>
<keyword evidence="2" id="KW-0539">Nucleus</keyword>
<gene>
    <name evidence="4" type="ORF">BOKJ2_LOCUS730</name>
</gene>
<dbReference type="OrthoDB" id="636685at2759"/>
<evidence type="ECO:0000256" key="1">
    <source>
        <dbReference type="ARBA" id="ARBA00004123"/>
    </source>
</evidence>
<name>A0A811JRZ8_9BILA</name>
<dbReference type="CDD" id="cd22929">
    <property type="entry name" value="HFD_POLE4-like"/>
    <property type="match status" value="1"/>
</dbReference>
<dbReference type="InterPro" id="IPR050568">
    <property type="entry name" value="Transcr_DNA_Rep_Reg"/>
</dbReference>
<sequence>MAEEQQEELNVTLDPVLPLAKIKNILKLHPEVHAISNDAAKMIRLASEQFLRCFVKETTRFTRDAGRKTIQLKDIEMVQGNNRHYVFLEDALDDWPEPEQRHYNTKPGRKPKNQQLLEFAENGDNDENVLPTGDLNPVNVLEVTEDVTEKDDGVGDAVEDIMDDVIDIEDLTSH</sequence>
<dbReference type="InterPro" id="IPR009072">
    <property type="entry name" value="Histone-fold"/>
</dbReference>
<evidence type="ECO:0000313" key="5">
    <source>
        <dbReference type="Proteomes" id="UP000614601"/>
    </source>
</evidence>
<accession>A0A811JRZ8</accession>
<dbReference type="EMBL" id="CAJFCW020000001">
    <property type="protein sequence ID" value="CAG9080284.1"/>
    <property type="molecule type" value="Genomic_DNA"/>
</dbReference>
<dbReference type="GO" id="GO:0046982">
    <property type="term" value="F:protein heterodimerization activity"/>
    <property type="evidence" value="ECO:0007669"/>
    <property type="project" value="InterPro"/>
</dbReference>
<dbReference type="PANTHER" id="PTHR10252:SF79">
    <property type="entry name" value="DNA POLYMERASE EPSILON SUBUNIT 4"/>
    <property type="match status" value="1"/>
</dbReference>
<evidence type="ECO:0000256" key="2">
    <source>
        <dbReference type="ARBA" id="ARBA00023242"/>
    </source>
</evidence>
<comment type="subcellular location">
    <subcellularLocation>
        <location evidence="1">Nucleus</location>
    </subcellularLocation>
</comment>
<dbReference type="Proteomes" id="UP000614601">
    <property type="component" value="Unassembled WGS sequence"/>
</dbReference>
<dbReference type="Proteomes" id="UP000783686">
    <property type="component" value="Unassembled WGS sequence"/>
</dbReference>
<evidence type="ECO:0000259" key="3">
    <source>
        <dbReference type="Pfam" id="PF00808"/>
    </source>
</evidence>
<evidence type="ECO:0000313" key="4">
    <source>
        <dbReference type="EMBL" id="CAD5206046.1"/>
    </source>
</evidence>
<protein>
    <recommendedName>
        <fullName evidence="3">Transcription factor CBF/NF-Y/archaeal histone domain-containing protein</fullName>
    </recommendedName>
</protein>
<dbReference type="InterPro" id="IPR003958">
    <property type="entry name" value="CBFA_NFYB_domain"/>
</dbReference>
<reference evidence="4" key="1">
    <citation type="submission" date="2020-09" db="EMBL/GenBank/DDBJ databases">
        <authorList>
            <person name="Kikuchi T."/>
        </authorList>
    </citation>
    <scope>NUCLEOTIDE SEQUENCE</scope>
    <source>
        <strain evidence="4">SH1</strain>
    </source>
</reference>
<dbReference type="GO" id="GO:0008622">
    <property type="term" value="C:epsilon DNA polymerase complex"/>
    <property type="evidence" value="ECO:0007669"/>
    <property type="project" value="TreeGrafter"/>
</dbReference>
<proteinExistence type="predicted"/>
<organism evidence="4 5">
    <name type="scientific">Bursaphelenchus okinawaensis</name>
    <dbReference type="NCBI Taxonomy" id="465554"/>
    <lineage>
        <taxon>Eukaryota</taxon>
        <taxon>Metazoa</taxon>
        <taxon>Ecdysozoa</taxon>
        <taxon>Nematoda</taxon>
        <taxon>Chromadorea</taxon>
        <taxon>Rhabditida</taxon>
        <taxon>Tylenchina</taxon>
        <taxon>Tylenchomorpha</taxon>
        <taxon>Aphelenchoidea</taxon>
        <taxon>Aphelenchoididae</taxon>
        <taxon>Bursaphelenchus</taxon>
    </lineage>
</organism>